<evidence type="ECO:0000256" key="1">
    <source>
        <dbReference type="SAM" id="MobiDB-lite"/>
    </source>
</evidence>
<keyword evidence="2" id="KW-0812">Transmembrane</keyword>
<comment type="caution">
    <text evidence="3">The sequence shown here is derived from an EMBL/GenBank/DDBJ whole genome shotgun (WGS) entry which is preliminary data.</text>
</comment>
<evidence type="ECO:0000256" key="2">
    <source>
        <dbReference type="SAM" id="Phobius"/>
    </source>
</evidence>
<dbReference type="EMBL" id="QUAB01000048">
    <property type="protein sequence ID" value="REJ03928.1"/>
    <property type="molecule type" value="Genomic_DNA"/>
</dbReference>
<proteinExistence type="predicted"/>
<keyword evidence="4" id="KW-1185">Reference proteome</keyword>
<protein>
    <submittedName>
        <fullName evidence="3">Uncharacterized protein</fullName>
    </submittedName>
</protein>
<organism evidence="3 4">
    <name type="scientific">Microbacterium bovistercoris</name>
    <dbReference type="NCBI Taxonomy" id="2293570"/>
    <lineage>
        <taxon>Bacteria</taxon>
        <taxon>Bacillati</taxon>
        <taxon>Actinomycetota</taxon>
        <taxon>Actinomycetes</taxon>
        <taxon>Micrococcales</taxon>
        <taxon>Microbacteriaceae</taxon>
        <taxon>Microbacterium</taxon>
    </lineage>
</organism>
<gene>
    <name evidence="3" type="ORF">DY023_16565</name>
</gene>
<sequence>MLAGVGFFVMLVLYLGILFLALWGTYWLISLAVRHGTMDTARWQRPGMPDRMPKRVKRRPPKVPLPSSLDDRPRARWETPDQTA</sequence>
<dbReference type="RefSeq" id="WP_116243448.1">
    <property type="nucleotide sequence ID" value="NZ_QUAB01000048.1"/>
</dbReference>
<feature type="transmembrane region" description="Helical" evidence="2">
    <location>
        <begin position="6"/>
        <end position="29"/>
    </location>
</feature>
<dbReference type="AlphaFoldDB" id="A0A371NP41"/>
<evidence type="ECO:0000313" key="3">
    <source>
        <dbReference type="EMBL" id="REJ03928.1"/>
    </source>
</evidence>
<evidence type="ECO:0000313" key="4">
    <source>
        <dbReference type="Proteomes" id="UP000262172"/>
    </source>
</evidence>
<dbReference type="OrthoDB" id="5198132at2"/>
<keyword evidence="2" id="KW-1133">Transmembrane helix</keyword>
<name>A0A371NP41_9MICO</name>
<feature type="compositionally biased region" description="Basic and acidic residues" evidence="1">
    <location>
        <begin position="69"/>
        <end position="84"/>
    </location>
</feature>
<keyword evidence="2" id="KW-0472">Membrane</keyword>
<dbReference type="Proteomes" id="UP000262172">
    <property type="component" value="Unassembled WGS sequence"/>
</dbReference>
<reference evidence="3 4" key="1">
    <citation type="submission" date="2018-08" db="EMBL/GenBank/DDBJ databases">
        <title>Isolation, diversity and antifungal activity of Actinobacteria from cow dung.</title>
        <authorList>
            <person name="Ling L."/>
        </authorList>
    </citation>
    <scope>NUCLEOTIDE SEQUENCE [LARGE SCALE GENOMIC DNA]</scope>
    <source>
        <strain evidence="3 4">NEAU-LLE</strain>
    </source>
</reference>
<accession>A0A371NP41</accession>
<feature type="region of interest" description="Disordered" evidence="1">
    <location>
        <begin position="42"/>
        <end position="84"/>
    </location>
</feature>